<accession>A0A7M5V934</accession>
<dbReference type="Gene3D" id="3.30.40.10">
    <property type="entry name" value="Zinc/RING finger domain, C3HC4 (zinc finger)"/>
    <property type="match status" value="1"/>
</dbReference>
<proteinExistence type="predicted"/>
<dbReference type="SMART" id="SM00336">
    <property type="entry name" value="BBOX"/>
    <property type="match status" value="2"/>
</dbReference>
<keyword evidence="3" id="KW-0862">Zinc</keyword>
<dbReference type="Gene3D" id="4.10.830.40">
    <property type="match status" value="1"/>
</dbReference>
<dbReference type="Pfam" id="PF00097">
    <property type="entry name" value="zf-C3HC4"/>
    <property type="match status" value="1"/>
</dbReference>
<keyword evidence="2" id="KW-0863">Zinc-finger</keyword>
<feature type="region of interest" description="Disordered" evidence="4">
    <location>
        <begin position="69"/>
        <end position="104"/>
    </location>
</feature>
<evidence type="ECO:0000313" key="6">
    <source>
        <dbReference type="EnsemblMetazoa" id="CLYHEMP011829.1"/>
    </source>
</evidence>
<dbReference type="RefSeq" id="XP_066922569.1">
    <property type="nucleotide sequence ID" value="XM_067066468.1"/>
</dbReference>
<feature type="domain" description="B box-type" evidence="5">
    <location>
        <begin position="209"/>
        <end position="254"/>
    </location>
</feature>
<dbReference type="GO" id="GO:0061630">
    <property type="term" value="F:ubiquitin protein ligase activity"/>
    <property type="evidence" value="ECO:0007669"/>
    <property type="project" value="TreeGrafter"/>
</dbReference>
<evidence type="ECO:0000256" key="2">
    <source>
        <dbReference type="ARBA" id="ARBA00022771"/>
    </source>
</evidence>
<dbReference type="Proteomes" id="UP000594262">
    <property type="component" value="Unplaced"/>
</dbReference>
<dbReference type="GO" id="GO:0008270">
    <property type="term" value="F:zinc ion binding"/>
    <property type="evidence" value="ECO:0007669"/>
    <property type="project" value="UniProtKB-KW"/>
</dbReference>
<dbReference type="CDD" id="cd19757">
    <property type="entry name" value="Bbox1"/>
    <property type="match status" value="1"/>
</dbReference>
<name>A0A7M5V934_9CNID</name>
<sequence length="458" mass="51168">MFTEVKGKKNRKKKNLPKEFEPGEKKEEIPNHLLCPQCKEMFVIPTLLPCMDTFCHECLLKLIPEPEPQANNQAAPPEGNNQAVPQDGAAPPVAEVAPPPVEPVVEQKPPDVMVACPTCQKEVKADTIKNEELPIQYLFQNEIEAYKSREAGGPRCGECIEQNEVVGYCITCSLSMCQECQRSHQRLTKFVNHKIKNADQVSEDQLLKGCKKYCDAHNNEFELRYFCTNTECKKLICSECKDSKKHRTHEVFLASDVLDDTKVLVDGKINIGNNASKNLHEFLKVSEKVVQQSEVDKNKSICAIEQSFTSLENMLKEQKKKLIEQITQNHEAGKKSLEKGKIDASTLRKLLDYAAMALDAAGLFGNIEVITELGKQIEQMYEHLAVDQINETAITIPADGVAANEPTVEVFGVLNTIFNQNKGNVSVQVTKKTVTAKTDALTTITNTCKQAMELFNQN</sequence>
<dbReference type="InterPro" id="IPR013083">
    <property type="entry name" value="Znf_RING/FYVE/PHD"/>
</dbReference>
<dbReference type="OrthoDB" id="5977875at2759"/>
<dbReference type="CDD" id="cd19756">
    <property type="entry name" value="Bbox2"/>
    <property type="match status" value="1"/>
</dbReference>
<dbReference type="GO" id="GO:0005654">
    <property type="term" value="C:nucleoplasm"/>
    <property type="evidence" value="ECO:0007669"/>
    <property type="project" value="TreeGrafter"/>
</dbReference>
<evidence type="ECO:0000313" key="7">
    <source>
        <dbReference type="Proteomes" id="UP000594262"/>
    </source>
</evidence>
<dbReference type="InterPro" id="IPR047153">
    <property type="entry name" value="TRIM45/56/19-like"/>
</dbReference>
<dbReference type="GO" id="GO:0060340">
    <property type="term" value="P:positive regulation of type I interferon-mediated signaling pathway"/>
    <property type="evidence" value="ECO:0007669"/>
    <property type="project" value="TreeGrafter"/>
</dbReference>
<evidence type="ECO:0000256" key="1">
    <source>
        <dbReference type="ARBA" id="ARBA00022723"/>
    </source>
</evidence>
<reference evidence="6" key="1">
    <citation type="submission" date="2021-01" db="UniProtKB">
        <authorList>
            <consortium name="EnsemblMetazoa"/>
        </authorList>
    </citation>
    <scope>IDENTIFICATION</scope>
</reference>
<keyword evidence="7" id="KW-1185">Reference proteome</keyword>
<protein>
    <recommendedName>
        <fullName evidence="5">B box-type domain-containing protein</fullName>
    </recommendedName>
</protein>
<dbReference type="SUPFAM" id="SSF57845">
    <property type="entry name" value="B-box zinc-binding domain"/>
    <property type="match status" value="1"/>
</dbReference>
<dbReference type="InterPro" id="IPR000315">
    <property type="entry name" value="Znf_B-box"/>
</dbReference>
<dbReference type="AlphaFoldDB" id="A0A7M5V934"/>
<dbReference type="EnsemblMetazoa" id="CLYHEMT011829.1">
    <property type="protein sequence ID" value="CLYHEMP011829.1"/>
    <property type="gene ID" value="CLYHEMG011829"/>
</dbReference>
<feature type="compositionally biased region" description="Basic and acidic residues" evidence="4">
    <location>
        <begin position="16"/>
        <end position="25"/>
    </location>
</feature>
<dbReference type="PANTHER" id="PTHR25462:SF299">
    <property type="entry name" value="E3 UBIQUITIN-PROTEIN LIGASE TRIM56"/>
    <property type="match status" value="1"/>
</dbReference>
<evidence type="ECO:0000256" key="3">
    <source>
        <dbReference type="ARBA" id="ARBA00022833"/>
    </source>
</evidence>
<organism evidence="6 7">
    <name type="scientific">Clytia hemisphaerica</name>
    <dbReference type="NCBI Taxonomy" id="252671"/>
    <lineage>
        <taxon>Eukaryota</taxon>
        <taxon>Metazoa</taxon>
        <taxon>Cnidaria</taxon>
        <taxon>Hydrozoa</taxon>
        <taxon>Hydroidolina</taxon>
        <taxon>Leptothecata</taxon>
        <taxon>Obeliida</taxon>
        <taxon>Clytiidae</taxon>
        <taxon>Clytia</taxon>
    </lineage>
</organism>
<dbReference type="GO" id="GO:0045087">
    <property type="term" value="P:innate immune response"/>
    <property type="evidence" value="ECO:0007669"/>
    <property type="project" value="TreeGrafter"/>
</dbReference>
<feature type="domain" description="B box-type" evidence="5">
    <location>
        <begin position="151"/>
        <end position="198"/>
    </location>
</feature>
<dbReference type="InterPro" id="IPR018957">
    <property type="entry name" value="Znf_C3HC4_RING-type"/>
</dbReference>
<dbReference type="PANTHER" id="PTHR25462">
    <property type="entry name" value="BONUS, ISOFORM C-RELATED"/>
    <property type="match status" value="1"/>
</dbReference>
<evidence type="ECO:0000259" key="5">
    <source>
        <dbReference type="SMART" id="SM00336"/>
    </source>
</evidence>
<feature type="compositionally biased region" description="Low complexity" evidence="4">
    <location>
        <begin position="69"/>
        <end position="96"/>
    </location>
</feature>
<evidence type="ECO:0000256" key="4">
    <source>
        <dbReference type="SAM" id="MobiDB-lite"/>
    </source>
</evidence>
<dbReference type="Gene3D" id="3.30.160.60">
    <property type="entry name" value="Classic Zinc Finger"/>
    <property type="match status" value="1"/>
</dbReference>
<dbReference type="GeneID" id="136809904"/>
<keyword evidence="1" id="KW-0479">Metal-binding</keyword>
<dbReference type="SUPFAM" id="SSF57850">
    <property type="entry name" value="RING/U-box"/>
    <property type="match status" value="1"/>
</dbReference>
<feature type="region of interest" description="Disordered" evidence="4">
    <location>
        <begin position="1"/>
        <end position="25"/>
    </location>
</feature>